<dbReference type="RefSeq" id="WP_275821256.1">
    <property type="nucleotide sequence ID" value="NZ_JARHUD010000003.1"/>
</dbReference>
<sequence>MQEITDWIGRSETRNERLEVARAEALRVTLESRDPPCAPGQALPELWHWAYFWDYAALSRLGVDGHAEKGGFLPPVDLPRRMWAGSRLTWRAPLRLDSVVQRHSTIAAIEEKQGRTGPLVFVTLRHVLEGPEGPALEEEHDIVYREAPAAVQAEGQVPARGPGEPAPEGAWHRSLQPDPVLLFRYSALTFNGHRIHYDQPYVTGTEGYPGLIVHGPLLATLMVDLARREAPQRRLATFGFRALRPVFCGEAISVGGQPNDEGADLWVAGPDGGLCMRGRVTFAA</sequence>
<evidence type="ECO:0000313" key="2">
    <source>
        <dbReference type="EMBL" id="MDF2095639.1"/>
    </source>
</evidence>
<dbReference type="Proteomes" id="UP001215503">
    <property type="component" value="Unassembled WGS sequence"/>
</dbReference>
<keyword evidence="3" id="KW-1185">Reference proteome</keyword>
<name>A0ABT5YL79_9PROT</name>
<feature type="domain" description="FAS1-like dehydratase" evidence="1">
    <location>
        <begin position="73"/>
        <end position="129"/>
    </location>
</feature>
<gene>
    <name evidence="2" type="ORF">P2G67_06585</name>
</gene>
<dbReference type="PANTHER" id="PTHR28152:SF1">
    <property type="entry name" value="HYDROXYACYL-THIOESTER DEHYDRATASE TYPE 2, MITOCHONDRIAL"/>
    <property type="match status" value="1"/>
</dbReference>
<evidence type="ECO:0000259" key="1">
    <source>
        <dbReference type="Pfam" id="PF13452"/>
    </source>
</evidence>
<dbReference type="InterPro" id="IPR052741">
    <property type="entry name" value="Mitochondrial_HTD2"/>
</dbReference>
<dbReference type="Gene3D" id="3.10.129.10">
    <property type="entry name" value="Hotdog Thioesterase"/>
    <property type="match status" value="1"/>
</dbReference>
<protein>
    <submittedName>
        <fullName evidence="2">MaoC family dehydratase N-terminal domain-containing protein</fullName>
    </submittedName>
</protein>
<organism evidence="2 3">
    <name type="scientific">Aquibaculum arenosum</name>
    <dbReference type="NCBI Taxonomy" id="3032591"/>
    <lineage>
        <taxon>Bacteria</taxon>
        <taxon>Pseudomonadati</taxon>
        <taxon>Pseudomonadota</taxon>
        <taxon>Alphaproteobacteria</taxon>
        <taxon>Rhodospirillales</taxon>
        <taxon>Rhodovibrionaceae</taxon>
        <taxon>Aquibaculum</taxon>
    </lineage>
</organism>
<proteinExistence type="predicted"/>
<dbReference type="SUPFAM" id="SSF54637">
    <property type="entry name" value="Thioesterase/thiol ester dehydrase-isomerase"/>
    <property type="match status" value="1"/>
</dbReference>
<accession>A0ABT5YL79</accession>
<dbReference type="InterPro" id="IPR039569">
    <property type="entry name" value="FAS1-like_DH_region"/>
</dbReference>
<dbReference type="InterPro" id="IPR029069">
    <property type="entry name" value="HotDog_dom_sf"/>
</dbReference>
<comment type="caution">
    <text evidence="2">The sequence shown here is derived from an EMBL/GenBank/DDBJ whole genome shotgun (WGS) entry which is preliminary data.</text>
</comment>
<evidence type="ECO:0000313" key="3">
    <source>
        <dbReference type="Proteomes" id="UP001215503"/>
    </source>
</evidence>
<dbReference type="EMBL" id="JARHUD010000003">
    <property type="protein sequence ID" value="MDF2095639.1"/>
    <property type="molecule type" value="Genomic_DNA"/>
</dbReference>
<dbReference type="Pfam" id="PF13452">
    <property type="entry name" value="FAS1_DH_region"/>
    <property type="match status" value="1"/>
</dbReference>
<dbReference type="PANTHER" id="PTHR28152">
    <property type="entry name" value="HYDROXYACYL-THIOESTER DEHYDRATASE TYPE 2, MITOCHONDRIAL"/>
    <property type="match status" value="1"/>
</dbReference>
<reference evidence="2 3" key="1">
    <citation type="submission" date="2023-03" db="EMBL/GenBank/DDBJ databases">
        <title>Fodinicurvata sp. CAU 1616 isolated from sea sendiment.</title>
        <authorList>
            <person name="Kim W."/>
        </authorList>
    </citation>
    <scope>NUCLEOTIDE SEQUENCE [LARGE SCALE GENOMIC DNA]</scope>
    <source>
        <strain evidence="2 3">CAU 1616</strain>
    </source>
</reference>